<reference evidence="6 7" key="1">
    <citation type="submission" date="2021-01" db="EMBL/GenBank/DDBJ databases">
        <title>Biogeographic distribution of Paracoccus.</title>
        <authorList>
            <person name="Hollensteiner J."/>
            <person name="Leineberger J."/>
            <person name="Brinkhoff T."/>
            <person name="Daniel R."/>
        </authorList>
    </citation>
    <scope>NUCLEOTIDE SEQUENCE [LARGE SCALE GENOMIC DNA]</scope>
    <source>
        <strain evidence="6 7">KCTC 22803</strain>
    </source>
</reference>
<dbReference type="PROSITE" id="PS50110">
    <property type="entry name" value="RESPONSE_REGULATORY"/>
    <property type="match status" value="1"/>
</dbReference>
<evidence type="ECO:0000256" key="2">
    <source>
        <dbReference type="ARBA" id="ARBA00034247"/>
    </source>
</evidence>
<dbReference type="PANTHER" id="PTHR45138">
    <property type="entry name" value="REGULATORY COMPONENTS OF SENSORY TRANSDUCTION SYSTEM"/>
    <property type="match status" value="1"/>
</dbReference>
<dbReference type="Gene3D" id="3.30.70.270">
    <property type="match status" value="1"/>
</dbReference>
<dbReference type="EC" id="2.7.7.65" evidence="1"/>
<dbReference type="Pfam" id="PF00990">
    <property type="entry name" value="GGDEF"/>
    <property type="match status" value="1"/>
</dbReference>
<dbReference type="CDD" id="cd01949">
    <property type="entry name" value="GGDEF"/>
    <property type="match status" value="1"/>
</dbReference>
<dbReference type="Proteomes" id="UP001219349">
    <property type="component" value="Chromosome"/>
</dbReference>
<dbReference type="PROSITE" id="PS50887">
    <property type="entry name" value="GGDEF"/>
    <property type="match status" value="1"/>
</dbReference>
<comment type="caution">
    <text evidence="3">Lacks conserved residue(s) required for the propagation of feature annotation.</text>
</comment>
<dbReference type="InterPro" id="IPR043128">
    <property type="entry name" value="Rev_trsase/Diguanyl_cyclase"/>
</dbReference>
<dbReference type="NCBIfam" id="TIGR00254">
    <property type="entry name" value="GGDEF"/>
    <property type="match status" value="1"/>
</dbReference>
<dbReference type="SMART" id="SM00267">
    <property type="entry name" value="GGDEF"/>
    <property type="match status" value="1"/>
</dbReference>
<accession>A0ABY7SL75</accession>
<feature type="domain" description="Response regulatory" evidence="4">
    <location>
        <begin position="1"/>
        <end position="99"/>
    </location>
</feature>
<evidence type="ECO:0000259" key="5">
    <source>
        <dbReference type="PROSITE" id="PS50887"/>
    </source>
</evidence>
<dbReference type="Pfam" id="PF00072">
    <property type="entry name" value="Response_reg"/>
    <property type="match status" value="1"/>
</dbReference>
<dbReference type="SUPFAM" id="SSF55073">
    <property type="entry name" value="Nucleotide cyclase"/>
    <property type="match status" value="1"/>
</dbReference>
<comment type="catalytic activity">
    <reaction evidence="2">
        <text>2 GTP = 3',3'-c-di-GMP + 2 diphosphate</text>
        <dbReference type="Rhea" id="RHEA:24898"/>
        <dbReference type="ChEBI" id="CHEBI:33019"/>
        <dbReference type="ChEBI" id="CHEBI:37565"/>
        <dbReference type="ChEBI" id="CHEBI:58805"/>
        <dbReference type="EC" id="2.7.7.65"/>
    </reaction>
</comment>
<proteinExistence type="predicted"/>
<dbReference type="InterPro" id="IPR011006">
    <property type="entry name" value="CheY-like_superfamily"/>
</dbReference>
<organism evidence="6 7">
    <name type="scientific">Paracoccus fistulariae</name>
    <dbReference type="NCBI Taxonomy" id="658446"/>
    <lineage>
        <taxon>Bacteria</taxon>
        <taxon>Pseudomonadati</taxon>
        <taxon>Pseudomonadota</taxon>
        <taxon>Alphaproteobacteria</taxon>
        <taxon>Rhodobacterales</taxon>
        <taxon>Paracoccaceae</taxon>
        <taxon>Paracoccus</taxon>
    </lineage>
</organism>
<name>A0ABY7SL75_9RHOB</name>
<evidence type="ECO:0000313" key="6">
    <source>
        <dbReference type="EMBL" id="WCR07609.1"/>
    </source>
</evidence>
<dbReference type="RefSeq" id="WP_272833801.1">
    <property type="nucleotide sequence ID" value="NZ_CP067136.1"/>
</dbReference>
<dbReference type="EMBL" id="CP067136">
    <property type="protein sequence ID" value="WCR07609.1"/>
    <property type="molecule type" value="Genomic_DNA"/>
</dbReference>
<gene>
    <name evidence="6" type="ORF">JHX87_01800</name>
</gene>
<dbReference type="InterPro" id="IPR050469">
    <property type="entry name" value="Diguanylate_Cyclase"/>
</dbReference>
<dbReference type="InterPro" id="IPR029787">
    <property type="entry name" value="Nucleotide_cyclase"/>
</dbReference>
<feature type="domain" description="GGDEF" evidence="5">
    <location>
        <begin position="298"/>
        <end position="441"/>
    </location>
</feature>
<dbReference type="Gene3D" id="3.40.50.2300">
    <property type="match status" value="1"/>
</dbReference>
<dbReference type="InterPro" id="IPR000160">
    <property type="entry name" value="GGDEF_dom"/>
</dbReference>
<evidence type="ECO:0000313" key="7">
    <source>
        <dbReference type="Proteomes" id="UP001219349"/>
    </source>
</evidence>
<dbReference type="PANTHER" id="PTHR45138:SF9">
    <property type="entry name" value="DIGUANYLATE CYCLASE DGCM-RELATED"/>
    <property type="match status" value="1"/>
</dbReference>
<sequence length="447" mass="48315">MMKVRLAAACYEVMTASSSKQLLRSLADDTPDLVILGSALTDCDQVSVCKLITQQQPGITILALTTASGRIQILRAGATGALDPGVNEQMLLARIRGLLREDDQGSGLLFSMAEAPAPFEDSWAGNVALVADSPARALRWRYLLQSQLNCRLSINSPEEALAAAAAGHSADLYLIAAHIGGNGDGLRLMSELRSRQGSRNAAFIVADNKERGDFSTIALDLGAGDVLPLELTDGGDIEIAKLTLQKQLQRKRRADSRRDAERRNREWAITDPLTGLYNRRYAEPRLSKIADAAMRDRQAFAAMILDLDYFKSINDNYGHAAGDAVLCEVARRLQAVVADRGILARLGGEEFLVVLPQTDERLAYRIAEDIRRAIGMHGTPLPRLSGGGEIRVTASVGIAIGDRYGANDTATDLAKLVLERADQALIAAKAQGRNRVMMGADDAWLRA</sequence>
<keyword evidence="7" id="KW-1185">Reference proteome</keyword>
<dbReference type="InterPro" id="IPR001789">
    <property type="entry name" value="Sig_transdc_resp-reg_receiver"/>
</dbReference>
<protein>
    <recommendedName>
        <fullName evidence="1">diguanylate cyclase</fullName>
        <ecNumber evidence="1">2.7.7.65</ecNumber>
    </recommendedName>
</protein>
<evidence type="ECO:0000256" key="3">
    <source>
        <dbReference type="PROSITE-ProRule" id="PRU00169"/>
    </source>
</evidence>
<evidence type="ECO:0000259" key="4">
    <source>
        <dbReference type="PROSITE" id="PS50110"/>
    </source>
</evidence>
<dbReference type="SUPFAM" id="SSF52172">
    <property type="entry name" value="CheY-like"/>
    <property type="match status" value="2"/>
</dbReference>
<evidence type="ECO:0000256" key="1">
    <source>
        <dbReference type="ARBA" id="ARBA00012528"/>
    </source>
</evidence>